<evidence type="ECO:0000313" key="2">
    <source>
        <dbReference type="EMBL" id="AFG38603.1"/>
    </source>
</evidence>
<protein>
    <recommendedName>
        <fullName evidence="4">Lipocalin-like domain-containing protein</fullName>
    </recommendedName>
</protein>
<evidence type="ECO:0000313" key="3">
    <source>
        <dbReference type="Proteomes" id="UP000007383"/>
    </source>
</evidence>
<gene>
    <name evidence="2" type="ordered locus">Spiaf_2573</name>
</gene>
<dbReference type="HOGENOM" id="CLU_1863910_0_0_12"/>
<dbReference type="AlphaFoldDB" id="H9UM60"/>
<dbReference type="KEGG" id="sfc:Spiaf_2573"/>
<sequence>MKTRCAIAIIVLAVAAALPATAQEFDVQGDWTAYAPTQLPNYSLREHQNPGSGGDMALGEISFAGDGALQTDFLPYTEWQESTGFLVLQDGDRQSFFAVRELTPEVLVLVNLTVTEQNRRIINIRVHRPESLLLIRQ</sequence>
<organism evidence="2 3">
    <name type="scientific">Spirochaeta africana (strain ATCC 700263 / DSM 8902 / Z-7692)</name>
    <dbReference type="NCBI Taxonomy" id="889378"/>
    <lineage>
        <taxon>Bacteria</taxon>
        <taxon>Pseudomonadati</taxon>
        <taxon>Spirochaetota</taxon>
        <taxon>Spirochaetia</taxon>
        <taxon>Spirochaetales</taxon>
        <taxon>Spirochaetaceae</taxon>
        <taxon>Spirochaeta</taxon>
    </lineage>
</organism>
<keyword evidence="1" id="KW-0732">Signal</keyword>
<dbReference type="Proteomes" id="UP000007383">
    <property type="component" value="Chromosome"/>
</dbReference>
<proteinExistence type="predicted"/>
<evidence type="ECO:0008006" key="4">
    <source>
        <dbReference type="Google" id="ProtNLM"/>
    </source>
</evidence>
<dbReference type="RefSeq" id="WP_014456585.1">
    <property type="nucleotide sequence ID" value="NC_017098.1"/>
</dbReference>
<keyword evidence="3" id="KW-1185">Reference proteome</keyword>
<feature type="chain" id="PRO_5003623661" description="Lipocalin-like domain-containing protein" evidence="1">
    <location>
        <begin position="23"/>
        <end position="137"/>
    </location>
</feature>
<dbReference type="EMBL" id="CP003282">
    <property type="protein sequence ID" value="AFG38603.1"/>
    <property type="molecule type" value="Genomic_DNA"/>
</dbReference>
<dbReference type="PATRIC" id="fig|889378.3.peg.2549"/>
<reference evidence="3" key="1">
    <citation type="journal article" date="2013" name="Stand. Genomic Sci.">
        <title>Complete genome sequence of the halophilic bacterium Spirochaeta africana type strain (Z-7692(T)) from the alkaline Lake Magadi in the East African Rift.</title>
        <authorList>
            <person name="Liolos K."/>
            <person name="Abt B."/>
            <person name="Scheuner C."/>
            <person name="Teshima H."/>
            <person name="Held B."/>
            <person name="Lapidus A."/>
            <person name="Nolan M."/>
            <person name="Lucas S."/>
            <person name="Deshpande S."/>
            <person name="Cheng J.F."/>
            <person name="Tapia R."/>
            <person name="Goodwin L.A."/>
            <person name="Pitluck S."/>
            <person name="Pagani I."/>
            <person name="Ivanova N."/>
            <person name="Mavromatis K."/>
            <person name="Mikhailova N."/>
            <person name="Huntemann M."/>
            <person name="Pati A."/>
            <person name="Chen A."/>
            <person name="Palaniappan K."/>
            <person name="Land M."/>
            <person name="Rohde M."/>
            <person name="Tindall B.J."/>
            <person name="Detter J.C."/>
            <person name="Goker M."/>
            <person name="Bristow J."/>
            <person name="Eisen J.A."/>
            <person name="Markowitz V."/>
            <person name="Hugenholtz P."/>
            <person name="Woyke T."/>
            <person name="Klenk H.P."/>
            <person name="Kyrpides N.C."/>
        </authorList>
    </citation>
    <scope>NUCLEOTIDE SEQUENCE</scope>
    <source>
        <strain evidence="3">ATCC 700263 / DSM 8902 / Z-7692</strain>
    </source>
</reference>
<name>H9UM60_SPIAZ</name>
<feature type="signal peptide" evidence="1">
    <location>
        <begin position="1"/>
        <end position="22"/>
    </location>
</feature>
<accession>H9UM60</accession>
<evidence type="ECO:0000256" key="1">
    <source>
        <dbReference type="SAM" id="SignalP"/>
    </source>
</evidence>